<proteinExistence type="predicted"/>
<evidence type="ECO:0000313" key="3">
    <source>
        <dbReference type="Proteomes" id="UP001177023"/>
    </source>
</evidence>
<name>A0AA36D5X5_9BILA</name>
<feature type="compositionally biased region" description="Polar residues" evidence="1">
    <location>
        <begin position="166"/>
        <end position="175"/>
    </location>
</feature>
<feature type="non-terminal residue" evidence="2">
    <location>
        <position position="252"/>
    </location>
</feature>
<feature type="compositionally biased region" description="Basic and acidic residues" evidence="1">
    <location>
        <begin position="88"/>
        <end position="106"/>
    </location>
</feature>
<protein>
    <submittedName>
        <fullName evidence="2">Uncharacterized protein</fullName>
    </submittedName>
</protein>
<evidence type="ECO:0000256" key="1">
    <source>
        <dbReference type="SAM" id="MobiDB-lite"/>
    </source>
</evidence>
<evidence type="ECO:0000313" key="2">
    <source>
        <dbReference type="EMBL" id="CAJ0581331.1"/>
    </source>
</evidence>
<dbReference type="EMBL" id="CATQJA010002663">
    <property type="protein sequence ID" value="CAJ0581331.1"/>
    <property type="molecule type" value="Genomic_DNA"/>
</dbReference>
<feature type="compositionally biased region" description="Basic and acidic residues" evidence="1">
    <location>
        <begin position="149"/>
        <end position="162"/>
    </location>
</feature>
<keyword evidence="3" id="KW-1185">Reference proteome</keyword>
<dbReference type="Proteomes" id="UP001177023">
    <property type="component" value="Unassembled WGS sequence"/>
</dbReference>
<feature type="region of interest" description="Disordered" evidence="1">
    <location>
        <begin position="31"/>
        <end position="55"/>
    </location>
</feature>
<dbReference type="AlphaFoldDB" id="A0AA36D5X5"/>
<feature type="compositionally biased region" description="Basic and acidic residues" evidence="1">
    <location>
        <begin position="40"/>
        <end position="55"/>
    </location>
</feature>
<feature type="compositionally biased region" description="Polar residues" evidence="1">
    <location>
        <begin position="198"/>
        <end position="209"/>
    </location>
</feature>
<feature type="compositionally biased region" description="Basic and acidic residues" evidence="1">
    <location>
        <begin position="113"/>
        <end position="125"/>
    </location>
</feature>
<comment type="caution">
    <text evidence="2">The sequence shown here is derived from an EMBL/GenBank/DDBJ whole genome shotgun (WGS) entry which is preliminary data.</text>
</comment>
<gene>
    <name evidence="2" type="ORF">MSPICULIGERA_LOCUS19494</name>
</gene>
<organism evidence="2 3">
    <name type="scientific">Mesorhabditis spiculigera</name>
    <dbReference type="NCBI Taxonomy" id="96644"/>
    <lineage>
        <taxon>Eukaryota</taxon>
        <taxon>Metazoa</taxon>
        <taxon>Ecdysozoa</taxon>
        <taxon>Nematoda</taxon>
        <taxon>Chromadorea</taxon>
        <taxon>Rhabditida</taxon>
        <taxon>Rhabditina</taxon>
        <taxon>Rhabditomorpha</taxon>
        <taxon>Rhabditoidea</taxon>
        <taxon>Rhabditidae</taxon>
        <taxon>Mesorhabditinae</taxon>
        <taxon>Mesorhabditis</taxon>
    </lineage>
</organism>
<accession>A0AA36D5X5</accession>
<reference evidence="2" key="1">
    <citation type="submission" date="2023-06" db="EMBL/GenBank/DDBJ databases">
        <authorList>
            <person name="Delattre M."/>
        </authorList>
    </citation>
    <scope>NUCLEOTIDE SEQUENCE</scope>
    <source>
        <strain evidence="2">AF72</strain>
    </source>
</reference>
<feature type="region of interest" description="Disordered" evidence="1">
    <location>
        <begin position="88"/>
        <end position="252"/>
    </location>
</feature>
<sequence length="252" mass="28911">MLEKMTKCAFKTDITRGILLEIGHCMREVVNVAEEETDDPEKSASNEEDQDKQKAAIEAEKKELNFLWRHWGQEEKIEGLKKEAQAIEKLTKQGKMMADKNKKDDSPDSEGDSNEKKENGNKPPEKEEDAFVEDFQPQEQDNGPPADNDLAKDENIDRKMVREVNGTASVNTPIQQKHREEAEEPQNPKPKDSERRITQSVRQPTSATIRKTGPPARAPPRPPKKEQRQQEDSSPTSSEEEIDEQTDYWFRQ</sequence>